<accession>A0ABW9G4T7</accession>
<feature type="domain" description="Sulfatase N-terminal" evidence="9">
    <location>
        <begin position="234"/>
        <end position="524"/>
    </location>
</feature>
<evidence type="ECO:0000256" key="7">
    <source>
        <dbReference type="ARBA" id="ARBA00023136"/>
    </source>
</evidence>
<evidence type="ECO:0000256" key="3">
    <source>
        <dbReference type="ARBA" id="ARBA00022519"/>
    </source>
</evidence>
<dbReference type="InterPro" id="IPR040423">
    <property type="entry name" value="PEA_transferase"/>
</dbReference>
<evidence type="ECO:0000256" key="6">
    <source>
        <dbReference type="ARBA" id="ARBA00022989"/>
    </source>
</evidence>
<evidence type="ECO:0000259" key="10">
    <source>
        <dbReference type="Pfam" id="PF08019"/>
    </source>
</evidence>
<dbReference type="CDD" id="cd16017">
    <property type="entry name" value="LptA"/>
    <property type="match status" value="1"/>
</dbReference>
<dbReference type="PANTHER" id="PTHR30443:SF0">
    <property type="entry name" value="PHOSPHOETHANOLAMINE TRANSFERASE EPTA"/>
    <property type="match status" value="1"/>
</dbReference>
<feature type="transmembrane region" description="Helical" evidence="8">
    <location>
        <begin position="76"/>
        <end position="98"/>
    </location>
</feature>
<evidence type="ECO:0000313" key="12">
    <source>
        <dbReference type="Proteomes" id="UP001629953"/>
    </source>
</evidence>
<sequence length="544" mass="61696">MNISFKKERSYNQISWLLAIYFACIVNVPFYRTFYHILSNIGEYKIGFVITVPIFIVLALNFIFQWLIWPYITKPIFVVLLIVASIVSYASFNYGVVFDKKMIVNIFETNTSEANSYLSGYLLLWVLVMGGIPSLLLMLQPLTGGSVVRFILLKLGSGVFALAAIALIAAGYYQDYSSVVRNHRYLGDMIIPANVMHNTYRYVRDQYFKTPPKYQLLGVDAKQRANVADKPTLLVILMGETARSQNYQYNGYARPTNAFSAPYQPISFAHVRSCGTATAEALPCIFSRMDRSNYNRFKASYQDNALDIMQRAGISLLWKENDGGDKSVAQNIQKIEIQPNQDPNYCNGSTCRDMVMLDDFAQTVAKMKGNRVIVLHLIGSHGPTYYQRYPKSMAFFQPDCQRADIENCSVAQIVNSYDNTIRYTDFVLSQTIQLLSAQMASHYNSAVIYLSDHGESLGEHGLFLHGMPYQMAPAYQTHIPLLVWMSSGFIKAKGVDEQCLRKQAKTGQFSQDNLFDSFLGMMDVSTQVYRRNMDIFATCRNVSH</sequence>
<feature type="transmembrane region" description="Helical" evidence="8">
    <location>
        <begin position="14"/>
        <end position="34"/>
    </location>
</feature>
<keyword evidence="4 11" id="KW-0808">Transferase</keyword>
<gene>
    <name evidence="11" type="ORF">ABUE30_05925</name>
</gene>
<keyword evidence="5 8" id="KW-0812">Transmembrane</keyword>
<feature type="transmembrane region" description="Helical" evidence="8">
    <location>
        <begin position="46"/>
        <end position="69"/>
    </location>
</feature>
<dbReference type="Gene3D" id="3.40.720.10">
    <property type="entry name" value="Alkaline Phosphatase, subunit A"/>
    <property type="match status" value="1"/>
</dbReference>
<feature type="domain" description="Phosphoethanolamine transferase N-terminal" evidence="10">
    <location>
        <begin position="57"/>
        <end position="207"/>
    </location>
</feature>
<keyword evidence="6 8" id="KW-1133">Transmembrane helix</keyword>
<dbReference type="InterPro" id="IPR017850">
    <property type="entry name" value="Alkaline_phosphatase_core_sf"/>
</dbReference>
<keyword evidence="7 8" id="KW-0472">Membrane</keyword>
<keyword evidence="2" id="KW-1003">Cell membrane</keyword>
<keyword evidence="12" id="KW-1185">Reference proteome</keyword>
<proteinExistence type="predicted"/>
<dbReference type="Pfam" id="PF00884">
    <property type="entry name" value="Sulfatase"/>
    <property type="match status" value="1"/>
</dbReference>
<dbReference type="Pfam" id="PF08019">
    <property type="entry name" value="EptA_B_N"/>
    <property type="match status" value="1"/>
</dbReference>
<dbReference type="InterPro" id="IPR058130">
    <property type="entry name" value="PEA_transf_C"/>
</dbReference>
<evidence type="ECO:0000256" key="8">
    <source>
        <dbReference type="SAM" id="Phobius"/>
    </source>
</evidence>
<organism evidence="11 12">
    <name type="scientific">Celerinatantimonas yamalensis</name>
    <dbReference type="NCBI Taxonomy" id="559956"/>
    <lineage>
        <taxon>Bacteria</taxon>
        <taxon>Pseudomonadati</taxon>
        <taxon>Pseudomonadota</taxon>
        <taxon>Gammaproteobacteria</taxon>
        <taxon>Celerinatantimonadaceae</taxon>
        <taxon>Celerinatantimonas</taxon>
    </lineage>
</organism>
<dbReference type="EMBL" id="JBEQCT010000002">
    <property type="protein sequence ID" value="MFM2484607.1"/>
    <property type="molecule type" value="Genomic_DNA"/>
</dbReference>
<evidence type="ECO:0000259" key="9">
    <source>
        <dbReference type="Pfam" id="PF00884"/>
    </source>
</evidence>
<dbReference type="NCBIfam" id="NF028537">
    <property type="entry name" value="P_eth_NH2_trans"/>
    <property type="match status" value="1"/>
</dbReference>
<evidence type="ECO:0000256" key="5">
    <source>
        <dbReference type="ARBA" id="ARBA00022692"/>
    </source>
</evidence>
<dbReference type="PANTHER" id="PTHR30443">
    <property type="entry name" value="INNER MEMBRANE PROTEIN"/>
    <property type="match status" value="1"/>
</dbReference>
<evidence type="ECO:0000313" key="11">
    <source>
        <dbReference type="EMBL" id="MFM2484607.1"/>
    </source>
</evidence>
<evidence type="ECO:0000256" key="2">
    <source>
        <dbReference type="ARBA" id="ARBA00022475"/>
    </source>
</evidence>
<feature type="transmembrane region" description="Helical" evidence="8">
    <location>
        <begin position="151"/>
        <end position="173"/>
    </location>
</feature>
<keyword evidence="3" id="KW-0997">Cell inner membrane</keyword>
<dbReference type="RefSeq" id="WP_408622791.1">
    <property type="nucleotide sequence ID" value="NZ_JBEQCT010000002.1"/>
</dbReference>
<name>A0ABW9G4T7_9GAMM</name>
<evidence type="ECO:0000256" key="1">
    <source>
        <dbReference type="ARBA" id="ARBA00004429"/>
    </source>
</evidence>
<dbReference type="SUPFAM" id="SSF53649">
    <property type="entry name" value="Alkaline phosphatase-like"/>
    <property type="match status" value="1"/>
</dbReference>
<dbReference type="GO" id="GO:0016740">
    <property type="term" value="F:transferase activity"/>
    <property type="evidence" value="ECO:0007669"/>
    <property type="project" value="UniProtKB-KW"/>
</dbReference>
<comment type="caution">
    <text evidence="11">The sequence shown here is derived from an EMBL/GenBank/DDBJ whole genome shotgun (WGS) entry which is preliminary data.</text>
</comment>
<evidence type="ECO:0000256" key="4">
    <source>
        <dbReference type="ARBA" id="ARBA00022679"/>
    </source>
</evidence>
<protein>
    <submittedName>
        <fullName evidence="11">Phosphoethanolamine--lipid A transferase</fullName>
    </submittedName>
</protein>
<feature type="transmembrane region" description="Helical" evidence="8">
    <location>
        <begin position="118"/>
        <end position="139"/>
    </location>
</feature>
<dbReference type="Proteomes" id="UP001629953">
    <property type="component" value="Unassembled WGS sequence"/>
</dbReference>
<comment type="subcellular location">
    <subcellularLocation>
        <location evidence="1">Cell inner membrane</location>
        <topology evidence="1">Multi-pass membrane protein</topology>
    </subcellularLocation>
</comment>
<reference evidence="11 12" key="1">
    <citation type="journal article" date="2013" name="Int. J. Syst. Evol. Microbiol.">
        <title>Celerinatantimonas yamalensis sp. nov., a cold-adapted diazotrophic bacterium from a cold permafrost brine.</title>
        <authorList>
            <person name="Shcherbakova V."/>
            <person name="Chuvilskaya N."/>
            <person name="Rivkina E."/>
            <person name="Demidov N."/>
            <person name="Uchaeva V."/>
            <person name="Suetin S."/>
            <person name="Suzina N."/>
            <person name="Gilichinsky D."/>
        </authorList>
    </citation>
    <scope>NUCLEOTIDE SEQUENCE [LARGE SCALE GENOMIC DNA]</scope>
    <source>
        <strain evidence="11 12">C7</strain>
    </source>
</reference>
<dbReference type="InterPro" id="IPR012549">
    <property type="entry name" value="EptA-like_N"/>
</dbReference>
<dbReference type="InterPro" id="IPR000917">
    <property type="entry name" value="Sulfatase_N"/>
</dbReference>